<dbReference type="AlphaFoldDB" id="A0A2M7RK13"/>
<dbReference type="EMBL" id="PFMD01000016">
    <property type="protein sequence ID" value="PIY97088.1"/>
    <property type="molecule type" value="Genomic_DNA"/>
</dbReference>
<gene>
    <name evidence="2" type="ORF">COY66_01340</name>
</gene>
<dbReference type="InterPro" id="IPR011990">
    <property type="entry name" value="TPR-like_helical_dom_sf"/>
</dbReference>
<keyword evidence="1" id="KW-0802">TPR repeat</keyword>
<accession>A0A2M7RK13</accession>
<organism evidence="2 3">
    <name type="scientific">Candidatus Kerfeldbacteria bacterium CG_4_10_14_0_8_um_filter_42_10</name>
    <dbReference type="NCBI Taxonomy" id="2014248"/>
    <lineage>
        <taxon>Bacteria</taxon>
        <taxon>Candidatus Kerfeldiibacteriota</taxon>
    </lineage>
</organism>
<sequence length="228" mass="26365">MERKDLNSLYDEGHFKRGYSQKADLAIAEIDNLLNPNSFSSSDFEKEWERFLEVIIGEFPDISPYNLSVLEIGLASKSLRRELLIICRFMTELLPESTECQFFLGHAYLHLDDFGSAASCYRRAYEMAMQQIKKRKLEKGSGMHIDAGGYLHYLTVAECNAGHYPEALVCAAKTLRMINDHHPTSVYLAEHYKMMHMMFLQMNMEGLAEQYRLKAIEESKKRSREVQS</sequence>
<name>A0A2M7RK13_9BACT</name>
<evidence type="ECO:0008006" key="4">
    <source>
        <dbReference type="Google" id="ProtNLM"/>
    </source>
</evidence>
<dbReference type="InterPro" id="IPR019734">
    <property type="entry name" value="TPR_rpt"/>
</dbReference>
<evidence type="ECO:0000313" key="2">
    <source>
        <dbReference type="EMBL" id="PIY97088.1"/>
    </source>
</evidence>
<comment type="caution">
    <text evidence="2">The sequence shown here is derived from an EMBL/GenBank/DDBJ whole genome shotgun (WGS) entry which is preliminary data.</text>
</comment>
<reference evidence="2 3" key="1">
    <citation type="submission" date="2017-09" db="EMBL/GenBank/DDBJ databases">
        <title>Depth-based differentiation of microbial function through sediment-hosted aquifers and enrichment of novel symbionts in the deep terrestrial subsurface.</title>
        <authorList>
            <person name="Probst A.J."/>
            <person name="Ladd B."/>
            <person name="Jarett J.K."/>
            <person name="Geller-Mcgrath D.E."/>
            <person name="Sieber C.M."/>
            <person name="Emerson J.B."/>
            <person name="Anantharaman K."/>
            <person name="Thomas B.C."/>
            <person name="Malmstrom R."/>
            <person name="Stieglmeier M."/>
            <person name="Klingl A."/>
            <person name="Woyke T."/>
            <person name="Ryan C.M."/>
            <person name="Banfield J.F."/>
        </authorList>
    </citation>
    <scope>NUCLEOTIDE SEQUENCE [LARGE SCALE GENOMIC DNA]</scope>
    <source>
        <strain evidence="2">CG_4_10_14_0_8_um_filter_42_10</strain>
    </source>
</reference>
<dbReference type="Proteomes" id="UP000230779">
    <property type="component" value="Unassembled WGS sequence"/>
</dbReference>
<dbReference type="PROSITE" id="PS50005">
    <property type="entry name" value="TPR"/>
    <property type="match status" value="1"/>
</dbReference>
<feature type="repeat" description="TPR" evidence="1">
    <location>
        <begin position="98"/>
        <end position="131"/>
    </location>
</feature>
<dbReference type="SUPFAM" id="SSF48452">
    <property type="entry name" value="TPR-like"/>
    <property type="match status" value="1"/>
</dbReference>
<dbReference type="Gene3D" id="1.25.40.10">
    <property type="entry name" value="Tetratricopeptide repeat domain"/>
    <property type="match status" value="1"/>
</dbReference>
<protein>
    <recommendedName>
        <fullName evidence="4">MalT-like TPR region domain-containing protein</fullName>
    </recommendedName>
</protein>
<evidence type="ECO:0000256" key="1">
    <source>
        <dbReference type="PROSITE-ProRule" id="PRU00339"/>
    </source>
</evidence>
<evidence type="ECO:0000313" key="3">
    <source>
        <dbReference type="Proteomes" id="UP000230779"/>
    </source>
</evidence>
<proteinExistence type="predicted"/>